<accession>A0A2H3CY14</accession>
<name>A0A2H3CY14_ARMGA</name>
<dbReference type="OrthoDB" id="3042917at2759"/>
<sequence>MQSNLTGRQMRWMDYLSRFDFNITYMKGENNKVADCLSCYYENDNVNDIHVVQEYVCTNVRIDPAGEDLPPNRFVEVIRGMVELCTMQEEECQRSCWLQEKLEL</sequence>
<reference evidence="2" key="1">
    <citation type="journal article" date="2017" name="Nat. Ecol. Evol.">
        <title>Genome expansion and lineage-specific genetic innovations in the forest pathogenic fungi Armillaria.</title>
        <authorList>
            <person name="Sipos G."/>
            <person name="Prasanna A.N."/>
            <person name="Walter M.C."/>
            <person name="O'Connor E."/>
            <person name="Balint B."/>
            <person name="Krizsan K."/>
            <person name="Kiss B."/>
            <person name="Hess J."/>
            <person name="Varga T."/>
            <person name="Slot J."/>
            <person name="Riley R."/>
            <person name="Boka B."/>
            <person name="Rigling D."/>
            <person name="Barry K."/>
            <person name="Lee J."/>
            <person name="Mihaltcheva S."/>
            <person name="LaButti K."/>
            <person name="Lipzen A."/>
            <person name="Waldron R."/>
            <person name="Moloney N.M."/>
            <person name="Sperisen C."/>
            <person name="Kredics L."/>
            <person name="Vagvoelgyi C."/>
            <person name="Patrignani A."/>
            <person name="Fitzpatrick D."/>
            <person name="Nagy I."/>
            <person name="Doyle S."/>
            <person name="Anderson J.B."/>
            <person name="Grigoriev I.V."/>
            <person name="Gueldener U."/>
            <person name="Muensterkoetter M."/>
            <person name="Nagy L.G."/>
        </authorList>
    </citation>
    <scope>NUCLEOTIDE SEQUENCE [LARGE SCALE GENOMIC DNA]</scope>
    <source>
        <strain evidence="2">Ar21-2</strain>
    </source>
</reference>
<dbReference type="EMBL" id="KZ293684">
    <property type="protein sequence ID" value="PBK86364.1"/>
    <property type="molecule type" value="Genomic_DNA"/>
</dbReference>
<keyword evidence="2" id="KW-1185">Reference proteome</keyword>
<evidence type="ECO:0000313" key="2">
    <source>
        <dbReference type="Proteomes" id="UP000217790"/>
    </source>
</evidence>
<organism evidence="1 2">
    <name type="scientific">Armillaria gallica</name>
    <name type="common">Bulbous honey fungus</name>
    <name type="synonym">Armillaria bulbosa</name>
    <dbReference type="NCBI Taxonomy" id="47427"/>
    <lineage>
        <taxon>Eukaryota</taxon>
        <taxon>Fungi</taxon>
        <taxon>Dikarya</taxon>
        <taxon>Basidiomycota</taxon>
        <taxon>Agaricomycotina</taxon>
        <taxon>Agaricomycetes</taxon>
        <taxon>Agaricomycetidae</taxon>
        <taxon>Agaricales</taxon>
        <taxon>Marasmiineae</taxon>
        <taxon>Physalacriaceae</taxon>
        <taxon>Armillaria</taxon>
    </lineage>
</organism>
<proteinExistence type="predicted"/>
<evidence type="ECO:0000313" key="1">
    <source>
        <dbReference type="EMBL" id="PBK86364.1"/>
    </source>
</evidence>
<dbReference type="AlphaFoldDB" id="A0A2H3CY14"/>
<gene>
    <name evidence="1" type="ORF">ARMGADRAFT_940511</name>
</gene>
<evidence type="ECO:0008006" key="3">
    <source>
        <dbReference type="Google" id="ProtNLM"/>
    </source>
</evidence>
<dbReference type="InParanoid" id="A0A2H3CY14"/>
<protein>
    <recommendedName>
        <fullName evidence="3">Reverse transcriptase RNase H-like domain-containing protein</fullName>
    </recommendedName>
</protein>
<dbReference type="Proteomes" id="UP000217790">
    <property type="component" value="Unassembled WGS sequence"/>
</dbReference>